<keyword evidence="4" id="KW-0862">Zinc</keyword>
<evidence type="ECO:0000256" key="3">
    <source>
        <dbReference type="ARBA" id="ARBA00022801"/>
    </source>
</evidence>
<dbReference type="PANTHER" id="PTHR15162">
    <property type="entry name" value="ASPARTOACYLASE"/>
    <property type="match status" value="1"/>
</dbReference>
<dbReference type="Proteomes" id="UP001207918">
    <property type="component" value="Unassembled WGS sequence"/>
</dbReference>
<evidence type="ECO:0000259" key="5">
    <source>
        <dbReference type="Pfam" id="PF24827"/>
    </source>
</evidence>
<reference evidence="6 7" key="1">
    <citation type="submission" date="2021-03" db="EMBL/GenBank/DDBJ databases">
        <title>Aliifodinibius sp. nov., a new bacterium isolated from saline soil.</title>
        <authorList>
            <person name="Galisteo C."/>
            <person name="De La Haba R."/>
            <person name="Sanchez-Porro C."/>
            <person name="Ventosa A."/>
        </authorList>
    </citation>
    <scope>NUCLEOTIDE SEQUENCE [LARGE SCALE GENOMIC DNA]</scope>
    <source>
        <strain evidence="6 7">1BSP15-2V2</strain>
    </source>
</reference>
<dbReference type="SUPFAM" id="SSF53187">
    <property type="entry name" value="Zn-dependent exopeptidases"/>
    <property type="match status" value="1"/>
</dbReference>
<evidence type="ECO:0000256" key="1">
    <source>
        <dbReference type="ARBA" id="ARBA00001947"/>
    </source>
</evidence>
<dbReference type="Gene3D" id="3.40.630.10">
    <property type="entry name" value="Zn peptidases"/>
    <property type="match status" value="1"/>
</dbReference>
<dbReference type="PANTHER" id="PTHR15162:SF7">
    <property type="entry name" value="SUCCINYLGLUTAMATE DESUCCINYLASE"/>
    <property type="match status" value="1"/>
</dbReference>
<protein>
    <submittedName>
        <fullName evidence="6">Succinylglutamate desuccinylase/aspartoacylase family protein</fullName>
    </submittedName>
</protein>
<keyword evidence="2" id="KW-0479">Metal-binding</keyword>
<dbReference type="EMBL" id="JAGGJA010000007">
    <property type="protein sequence ID" value="MCW9707631.1"/>
    <property type="molecule type" value="Genomic_DNA"/>
</dbReference>
<organism evidence="6 7">
    <name type="scientific">Fodinibius salsisoli</name>
    <dbReference type="NCBI Taxonomy" id="2820877"/>
    <lineage>
        <taxon>Bacteria</taxon>
        <taxon>Pseudomonadati</taxon>
        <taxon>Balneolota</taxon>
        <taxon>Balneolia</taxon>
        <taxon>Balneolales</taxon>
        <taxon>Balneolaceae</taxon>
        <taxon>Fodinibius</taxon>
    </lineage>
</organism>
<keyword evidence="7" id="KW-1185">Reference proteome</keyword>
<dbReference type="Pfam" id="PF24827">
    <property type="entry name" value="AstE_AspA_cat"/>
    <property type="match status" value="1"/>
</dbReference>
<evidence type="ECO:0000313" key="6">
    <source>
        <dbReference type="EMBL" id="MCW9707631.1"/>
    </source>
</evidence>
<evidence type="ECO:0000313" key="7">
    <source>
        <dbReference type="Proteomes" id="UP001207918"/>
    </source>
</evidence>
<sequence>MDHLIAPEERAKTASKRIIGSLNGAQDGPLLILIAGLHGNESAGVAAVENVLAKIEQTSAPFSGKIFAIRANLSALKKNVRYIDEDMNRIWFPSIIDEIRSTPEHAIESSERLEIKQLLHILDQLKNETPYPTILADVHTFSAEGSMFTLPNVSQDEIELLSKIYAPMVLGIGESLRGTLLKYYHRKGLLSFGLEGGQHKNNLTEQNITALLMVLLQAAGCIDSDDYPEMDDYRAHLKQQTHRLPVKTELVYQHIIEEGDDFQMRPDYHNFQRIKEGEWLASDQNGKIVAQCDGYILMPLYQSQGNDGFFIIKEQ</sequence>
<keyword evidence="3" id="KW-0378">Hydrolase</keyword>
<accession>A0ABT3PP63</accession>
<dbReference type="InterPro" id="IPR050178">
    <property type="entry name" value="AspA/AstE_fam"/>
</dbReference>
<gene>
    <name evidence="6" type="ORF">J6I44_12260</name>
</gene>
<proteinExistence type="predicted"/>
<comment type="caution">
    <text evidence="6">The sequence shown here is derived from an EMBL/GenBank/DDBJ whole genome shotgun (WGS) entry which is preliminary data.</text>
</comment>
<dbReference type="RefSeq" id="WP_265766419.1">
    <property type="nucleotide sequence ID" value="NZ_JAGGJA010000007.1"/>
</dbReference>
<name>A0ABT3PP63_9BACT</name>
<evidence type="ECO:0000256" key="2">
    <source>
        <dbReference type="ARBA" id="ARBA00022723"/>
    </source>
</evidence>
<evidence type="ECO:0000256" key="4">
    <source>
        <dbReference type="ARBA" id="ARBA00022833"/>
    </source>
</evidence>
<comment type="cofactor">
    <cofactor evidence="1">
        <name>Zn(2+)</name>
        <dbReference type="ChEBI" id="CHEBI:29105"/>
    </cofactor>
</comment>
<feature type="domain" description="Succinylglutamate desuccinylase/Aspartoacylase catalytic" evidence="5">
    <location>
        <begin position="28"/>
        <end position="211"/>
    </location>
</feature>
<dbReference type="InterPro" id="IPR055438">
    <property type="entry name" value="AstE_AspA_cat"/>
</dbReference>